<dbReference type="PANTHER" id="PTHR12203">
    <property type="entry name" value="KDEL LYS-ASP-GLU-LEU CONTAINING - RELATED"/>
    <property type="match status" value="1"/>
</dbReference>
<dbReference type="EMBL" id="JAMQYH010000003">
    <property type="protein sequence ID" value="KAJ1694445.1"/>
    <property type="molecule type" value="Genomic_DNA"/>
</dbReference>
<organism evidence="3 4">
    <name type="scientific">Rhynchospora breviuscula</name>
    <dbReference type="NCBI Taxonomy" id="2022672"/>
    <lineage>
        <taxon>Eukaryota</taxon>
        <taxon>Viridiplantae</taxon>
        <taxon>Streptophyta</taxon>
        <taxon>Embryophyta</taxon>
        <taxon>Tracheophyta</taxon>
        <taxon>Spermatophyta</taxon>
        <taxon>Magnoliopsida</taxon>
        <taxon>Liliopsida</taxon>
        <taxon>Poales</taxon>
        <taxon>Cyperaceae</taxon>
        <taxon>Cyperoideae</taxon>
        <taxon>Rhynchosporeae</taxon>
        <taxon>Rhynchospora</taxon>
    </lineage>
</organism>
<sequence>MRKDKVQAATLIVQIPIKEVFIFVIGLIVLTVLIYSTWSDDISSAIGNVRGSTGLVRKNRQPSRIPPTPIILSCPTDTAITCNQTPNNVSSTTPLPSASQNTKAKHNSFASPSCPDFFRHIHEDLKPWKSTGITKEMVDSARQFAHFRLVIINGKAYHEQYKKCFQTRDLFTIWGILQLLNRYPGRVPDLELMFNCEDPPMIKKSNYNSSAPPLFHYCKDESALDILFPDWTFWGWPEVNIKPWDLLLDELKNTTESLEWKDKIPYAFWKGNPSGIGAREDLMRCNPSNEHDWNARLFNQDWRRETANGFTDSNLAKQCNYRYKIYIDGMSWSVSEKYILACKSPMLLVTTRYIDFFTRGLLPGKHYWPINSNHKCESIKFAVDWGNTHLKEAEDLGTRGSLFAQQELSMENTYDYMLHVLTEYAQLLTYKPTPDKANNICIESMACPATGLWKQFMLDSMVRSTYEFEPCSLSPPFDIEELNAVARSKEEYLENIEKMEKGTAV</sequence>
<dbReference type="OrthoDB" id="202415at2759"/>
<name>A0A9Q0CIL2_9POAL</name>
<comment type="caution">
    <text evidence="3">The sequence shown here is derived from an EMBL/GenBank/DDBJ whole genome shotgun (WGS) entry which is preliminary data.</text>
</comment>
<dbReference type="Pfam" id="PF05686">
    <property type="entry name" value="Glyco_transf_90"/>
    <property type="match status" value="1"/>
</dbReference>
<evidence type="ECO:0000259" key="2">
    <source>
        <dbReference type="SMART" id="SM00672"/>
    </source>
</evidence>
<accession>A0A9Q0CIL2</accession>
<dbReference type="InterPro" id="IPR051091">
    <property type="entry name" value="O-Glucosyltr/Glycosyltrsf_90"/>
</dbReference>
<reference evidence="3" key="1">
    <citation type="journal article" date="2022" name="Cell">
        <title>Repeat-based holocentromeres influence genome architecture and karyotype evolution.</title>
        <authorList>
            <person name="Hofstatter P.G."/>
            <person name="Thangavel G."/>
            <person name="Lux T."/>
            <person name="Neumann P."/>
            <person name="Vondrak T."/>
            <person name="Novak P."/>
            <person name="Zhang M."/>
            <person name="Costa L."/>
            <person name="Castellani M."/>
            <person name="Scott A."/>
            <person name="Toegelov H."/>
            <person name="Fuchs J."/>
            <person name="Mata-Sucre Y."/>
            <person name="Dias Y."/>
            <person name="Vanzela A.L.L."/>
            <person name="Huettel B."/>
            <person name="Almeida C.C.S."/>
            <person name="Simkova H."/>
            <person name="Souza G."/>
            <person name="Pedrosa-Harand A."/>
            <person name="Macas J."/>
            <person name="Mayer K.F.X."/>
            <person name="Houben A."/>
            <person name="Marques A."/>
        </authorList>
    </citation>
    <scope>NUCLEOTIDE SEQUENCE</scope>
    <source>
        <strain evidence="3">RhyBre1mFocal</strain>
    </source>
</reference>
<dbReference type="InterPro" id="IPR006598">
    <property type="entry name" value="CAP10"/>
</dbReference>
<gene>
    <name evidence="3" type="ORF">LUZ63_011143</name>
</gene>
<evidence type="ECO:0000256" key="1">
    <source>
        <dbReference type="SAM" id="Phobius"/>
    </source>
</evidence>
<protein>
    <recommendedName>
        <fullName evidence="2">Glycosyl transferase CAP10 domain-containing protein</fullName>
    </recommendedName>
</protein>
<dbReference type="SMART" id="SM00672">
    <property type="entry name" value="CAP10"/>
    <property type="match status" value="1"/>
</dbReference>
<keyword evidence="4" id="KW-1185">Reference proteome</keyword>
<keyword evidence="1" id="KW-0472">Membrane</keyword>
<evidence type="ECO:0000313" key="4">
    <source>
        <dbReference type="Proteomes" id="UP001151287"/>
    </source>
</evidence>
<dbReference type="PANTHER" id="PTHR12203:SF105">
    <property type="entry name" value="OS08G0101800 PROTEIN"/>
    <property type="match status" value="1"/>
</dbReference>
<proteinExistence type="predicted"/>
<keyword evidence="1" id="KW-1133">Transmembrane helix</keyword>
<evidence type="ECO:0000313" key="3">
    <source>
        <dbReference type="EMBL" id="KAJ1694445.1"/>
    </source>
</evidence>
<dbReference type="Proteomes" id="UP001151287">
    <property type="component" value="Unassembled WGS sequence"/>
</dbReference>
<keyword evidence="1" id="KW-0812">Transmembrane</keyword>
<feature type="transmembrane region" description="Helical" evidence="1">
    <location>
        <begin position="20"/>
        <end position="38"/>
    </location>
</feature>
<feature type="domain" description="Glycosyl transferase CAP10" evidence="2">
    <location>
        <begin position="186"/>
        <end position="431"/>
    </location>
</feature>
<dbReference type="AlphaFoldDB" id="A0A9Q0CIL2"/>